<feature type="transmembrane region" description="Helical" evidence="8">
    <location>
        <begin position="20"/>
        <end position="41"/>
    </location>
</feature>
<evidence type="ECO:0000256" key="8">
    <source>
        <dbReference type="SAM" id="Phobius"/>
    </source>
</evidence>
<gene>
    <name evidence="9" type="ORF">VNI00_001320</name>
</gene>
<proteinExistence type="inferred from homology"/>
<evidence type="ECO:0000256" key="6">
    <source>
        <dbReference type="PROSITE-ProRule" id="PRU00282"/>
    </source>
</evidence>
<evidence type="ECO:0000256" key="2">
    <source>
        <dbReference type="ARBA" id="ARBA00022692"/>
    </source>
</evidence>
<keyword evidence="10" id="KW-1185">Reference proteome</keyword>
<dbReference type="EMBL" id="JAYKXP010000003">
    <property type="protein sequence ID" value="KAK7060554.1"/>
    <property type="molecule type" value="Genomic_DNA"/>
</dbReference>
<dbReference type="Gene3D" id="1.50.40.10">
    <property type="entry name" value="Mitochondrial carrier domain"/>
    <property type="match status" value="1"/>
</dbReference>
<evidence type="ECO:0000313" key="9">
    <source>
        <dbReference type="EMBL" id="KAK7060554.1"/>
    </source>
</evidence>
<keyword evidence="4 8" id="KW-1133">Transmembrane helix</keyword>
<evidence type="ECO:0000256" key="5">
    <source>
        <dbReference type="ARBA" id="ARBA00023136"/>
    </source>
</evidence>
<protein>
    <submittedName>
        <fullName evidence="9">Uncharacterized protein</fullName>
    </submittedName>
</protein>
<keyword evidence="7" id="KW-0813">Transport</keyword>
<accession>A0AAW0E989</accession>
<dbReference type="InterPro" id="IPR018108">
    <property type="entry name" value="MCP_transmembrane"/>
</dbReference>
<dbReference type="GO" id="GO:0016020">
    <property type="term" value="C:membrane"/>
    <property type="evidence" value="ECO:0007669"/>
    <property type="project" value="UniProtKB-SubCell"/>
</dbReference>
<dbReference type="Proteomes" id="UP001383192">
    <property type="component" value="Unassembled WGS sequence"/>
</dbReference>
<keyword evidence="3" id="KW-0677">Repeat</keyword>
<evidence type="ECO:0000256" key="7">
    <source>
        <dbReference type="RuleBase" id="RU000488"/>
    </source>
</evidence>
<comment type="similarity">
    <text evidence="7">Belongs to the mitochondrial carrier (TC 2.A.29) family.</text>
</comment>
<dbReference type="SUPFAM" id="SSF103506">
    <property type="entry name" value="Mitochondrial carrier"/>
    <property type="match status" value="1"/>
</dbReference>
<dbReference type="Pfam" id="PF00153">
    <property type="entry name" value="Mito_carr"/>
    <property type="match status" value="1"/>
</dbReference>
<evidence type="ECO:0000256" key="3">
    <source>
        <dbReference type="ARBA" id="ARBA00022737"/>
    </source>
</evidence>
<dbReference type="PANTHER" id="PTHR24089">
    <property type="entry name" value="SOLUTE CARRIER FAMILY 25"/>
    <property type="match status" value="1"/>
</dbReference>
<dbReference type="AlphaFoldDB" id="A0AAW0E989"/>
<reference evidence="9 10" key="1">
    <citation type="submission" date="2024-01" db="EMBL/GenBank/DDBJ databases">
        <title>A draft genome for a cacao thread blight-causing isolate of Paramarasmius palmivorus.</title>
        <authorList>
            <person name="Baruah I.K."/>
            <person name="Bukari Y."/>
            <person name="Amoako-Attah I."/>
            <person name="Meinhardt L.W."/>
            <person name="Bailey B.A."/>
            <person name="Cohen S.P."/>
        </authorList>
    </citation>
    <scope>NUCLEOTIDE SEQUENCE [LARGE SCALE GENOMIC DNA]</scope>
    <source>
        <strain evidence="9 10">GH-12</strain>
    </source>
</reference>
<keyword evidence="2 6" id="KW-0812">Transmembrane</keyword>
<keyword evidence="5 6" id="KW-0472">Membrane</keyword>
<dbReference type="InterPro" id="IPR023395">
    <property type="entry name" value="MCP_dom_sf"/>
</dbReference>
<evidence type="ECO:0000256" key="4">
    <source>
        <dbReference type="ARBA" id="ARBA00022989"/>
    </source>
</evidence>
<dbReference type="PROSITE" id="PS50920">
    <property type="entry name" value="SOLCAR"/>
    <property type="match status" value="1"/>
</dbReference>
<evidence type="ECO:0000256" key="1">
    <source>
        <dbReference type="ARBA" id="ARBA00004141"/>
    </source>
</evidence>
<comment type="subcellular location">
    <subcellularLocation>
        <location evidence="1">Membrane</location>
        <topology evidence="1">Multi-pass membrane protein</topology>
    </subcellularLocation>
</comment>
<evidence type="ECO:0000313" key="10">
    <source>
        <dbReference type="Proteomes" id="UP001383192"/>
    </source>
</evidence>
<sequence>MSTFEALKLAYCRSTEQDEPGVLALLAFGSLSGSVGATSVYPMNLVRTRLQASGSSGHPQTYTGPWDVAAKTWEREGWRGFYRGLLPTLAKVSKHYVYRSIRLTGPEQVVPSVSISYVVYEHSKRRLGVGS</sequence>
<comment type="caution">
    <text evidence="9">The sequence shown here is derived from an EMBL/GenBank/DDBJ whole genome shotgun (WGS) entry which is preliminary data.</text>
</comment>
<name>A0AAW0E989_9AGAR</name>
<feature type="repeat" description="Solcar" evidence="6">
    <location>
        <begin position="20"/>
        <end position="109"/>
    </location>
</feature>
<organism evidence="9 10">
    <name type="scientific">Paramarasmius palmivorus</name>
    <dbReference type="NCBI Taxonomy" id="297713"/>
    <lineage>
        <taxon>Eukaryota</taxon>
        <taxon>Fungi</taxon>
        <taxon>Dikarya</taxon>
        <taxon>Basidiomycota</taxon>
        <taxon>Agaricomycotina</taxon>
        <taxon>Agaricomycetes</taxon>
        <taxon>Agaricomycetidae</taxon>
        <taxon>Agaricales</taxon>
        <taxon>Marasmiineae</taxon>
        <taxon>Marasmiaceae</taxon>
        <taxon>Paramarasmius</taxon>
    </lineage>
</organism>